<name>A0ABQ4KRB4_9BACI</name>
<reference evidence="1 2" key="1">
    <citation type="submission" date="2021-03" db="EMBL/GenBank/DDBJ databases">
        <title>Antimicrobial resistance genes in bacteria isolated from Japanese honey, and their potential for conferring macrolide and lincosamide resistance in the American foulbrood pathogen Paenibacillus larvae.</title>
        <authorList>
            <person name="Okamoto M."/>
            <person name="Kumagai M."/>
            <person name="Kanamori H."/>
            <person name="Takamatsu D."/>
        </authorList>
    </citation>
    <scope>NUCLEOTIDE SEQUENCE [LARGE SCALE GENOMIC DNA]</scope>
    <source>
        <strain evidence="1 2">J8TS2</strain>
    </source>
</reference>
<comment type="caution">
    <text evidence="1">The sequence shown here is derived from an EMBL/GenBank/DDBJ whole genome shotgun (WGS) entry which is preliminary data.</text>
</comment>
<keyword evidence="2" id="KW-1185">Reference proteome</keyword>
<evidence type="ECO:0000313" key="2">
    <source>
        <dbReference type="Proteomes" id="UP000679950"/>
    </source>
</evidence>
<organism evidence="1 2">
    <name type="scientific">Lederbergia ruris</name>
    <dbReference type="NCBI Taxonomy" id="217495"/>
    <lineage>
        <taxon>Bacteria</taxon>
        <taxon>Bacillati</taxon>
        <taxon>Bacillota</taxon>
        <taxon>Bacilli</taxon>
        <taxon>Bacillales</taxon>
        <taxon>Bacillaceae</taxon>
        <taxon>Lederbergia</taxon>
    </lineage>
</organism>
<sequence length="66" mass="7941">MGDSLYIAKRYLHKPTRGDEDGIHEKESRRSLPSIDLNNTYYIFSLRQNMKFLNYSQQRYRLELLG</sequence>
<protein>
    <recommendedName>
        <fullName evidence="3">Ycf15</fullName>
    </recommendedName>
</protein>
<evidence type="ECO:0008006" key="3">
    <source>
        <dbReference type="Google" id="ProtNLM"/>
    </source>
</evidence>
<accession>A0ABQ4KRB4</accession>
<dbReference type="EMBL" id="BORB01000067">
    <property type="protein sequence ID" value="GIN59882.1"/>
    <property type="molecule type" value="Genomic_DNA"/>
</dbReference>
<gene>
    <name evidence="1" type="ORF">J8TS2_42010</name>
</gene>
<dbReference type="Proteomes" id="UP000679950">
    <property type="component" value="Unassembled WGS sequence"/>
</dbReference>
<evidence type="ECO:0000313" key="1">
    <source>
        <dbReference type="EMBL" id="GIN59882.1"/>
    </source>
</evidence>
<proteinExistence type="predicted"/>